<feature type="transmembrane region" description="Helical" evidence="1">
    <location>
        <begin position="96"/>
        <end position="120"/>
    </location>
</feature>
<name>A0A9E7C5R2_9ACTN</name>
<keyword evidence="3" id="KW-1185">Reference proteome</keyword>
<dbReference type="AlphaFoldDB" id="A0A9E7C5R2"/>
<dbReference type="EMBL" id="CP087164">
    <property type="protein sequence ID" value="UGS38714.1"/>
    <property type="molecule type" value="Genomic_DNA"/>
</dbReference>
<protein>
    <recommendedName>
        <fullName evidence="4">DUF2182 domain-containing protein</fullName>
    </recommendedName>
</protein>
<accession>A0A9E7C5R2</accession>
<dbReference type="KEGG" id="sbae:DSM104329_05144"/>
<evidence type="ECO:0008006" key="4">
    <source>
        <dbReference type="Google" id="ProtNLM"/>
    </source>
</evidence>
<keyword evidence="1" id="KW-0472">Membrane</keyword>
<feature type="transmembrane region" description="Helical" evidence="1">
    <location>
        <begin position="195"/>
        <end position="218"/>
    </location>
</feature>
<evidence type="ECO:0000256" key="1">
    <source>
        <dbReference type="SAM" id="Phobius"/>
    </source>
</evidence>
<reference evidence="2" key="1">
    <citation type="journal article" date="2022" name="Int. J. Syst. Evol. Microbiol.">
        <title>Pseudomonas aegrilactucae sp. nov. and Pseudomonas morbosilactucae sp. nov., pathogens causing bacterial rot of lettuce in Japan.</title>
        <authorList>
            <person name="Sawada H."/>
            <person name="Fujikawa T."/>
            <person name="Satou M."/>
        </authorList>
    </citation>
    <scope>NUCLEOTIDE SEQUENCE</scope>
    <source>
        <strain evidence="2">0166_1</strain>
    </source>
</reference>
<feature type="transmembrane region" description="Helical" evidence="1">
    <location>
        <begin position="21"/>
        <end position="39"/>
    </location>
</feature>
<organism evidence="2 3">
    <name type="scientific">Capillimicrobium parvum</name>
    <dbReference type="NCBI Taxonomy" id="2884022"/>
    <lineage>
        <taxon>Bacteria</taxon>
        <taxon>Bacillati</taxon>
        <taxon>Actinomycetota</taxon>
        <taxon>Thermoleophilia</taxon>
        <taxon>Solirubrobacterales</taxon>
        <taxon>Capillimicrobiaceae</taxon>
        <taxon>Capillimicrobium</taxon>
    </lineage>
</organism>
<feature type="transmembrane region" description="Helical" evidence="1">
    <location>
        <begin position="59"/>
        <end position="84"/>
    </location>
</feature>
<dbReference type="Proteomes" id="UP001162834">
    <property type="component" value="Chromosome"/>
</dbReference>
<sequence>MIASAPDRAGLGPAFAAARSRAWLVAALFALAAVSWWATVDRMAGMDDGPWTQLGTFGWFVGAWVVMMAAMMLPSVAPTVALYSRMTRERAALWPLLFTGGYLVVWGAVGAFAFAVALAGSRLAGDVLAWERAGRWVAGATLVGAAAYELTPLKDVCLGKCRSPLGFLLGSWRDGPAGALQMGARHGAWCVGCCWALMAALFALGLMSIAWMAVVAGLIAAEKILPWRRVATYGTATILLALGVLLLAAPDAIPGLTIPAHHAMPQMDQMQQMGM</sequence>
<feature type="transmembrane region" description="Helical" evidence="1">
    <location>
        <begin position="230"/>
        <end position="249"/>
    </location>
</feature>
<proteinExistence type="predicted"/>
<dbReference type="RefSeq" id="WP_407655860.1">
    <property type="nucleotide sequence ID" value="NZ_CP087164.1"/>
</dbReference>
<dbReference type="InterPro" id="IPR018688">
    <property type="entry name" value="PpoB2-like"/>
</dbReference>
<evidence type="ECO:0000313" key="2">
    <source>
        <dbReference type="EMBL" id="UGS38714.1"/>
    </source>
</evidence>
<keyword evidence="1" id="KW-0812">Transmembrane</keyword>
<keyword evidence="1" id="KW-1133">Transmembrane helix</keyword>
<dbReference type="Pfam" id="PF09948">
    <property type="entry name" value="PpoB2"/>
    <property type="match status" value="1"/>
</dbReference>
<evidence type="ECO:0000313" key="3">
    <source>
        <dbReference type="Proteomes" id="UP001162834"/>
    </source>
</evidence>
<gene>
    <name evidence="2" type="ORF">DSM104329_05144</name>
</gene>